<dbReference type="EMBL" id="GL379812">
    <property type="protein sequence ID" value="EGT44221.1"/>
    <property type="molecule type" value="Genomic_DNA"/>
</dbReference>
<keyword evidence="3" id="KW-1185">Reference proteome</keyword>
<dbReference type="OrthoDB" id="5790714at2759"/>
<reference evidence="3" key="2">
    <citation type="submission" date="2011-07" db="EMBL/GenBank/DDBJ databases">
        <authorList>
            <consortium name="Caenorhabditis brenneri Sequencing and Analysis Consortium"/>
            <person name="Wilson R.K."/>
        </authorList>
    </citation>
    <scope>NUCLEOTIDE SEQUENCE [LARGE SCALE GENOMIC DNA]</scope>
    <source>
        <strain evidence="3">PB2801</strain>
    </source>
</reference>
<evidence type="ECO:0000313" key="1">
    <source>
        <dbReference type="EMBL" id="EGT44221.1"/>
    </source>
</evidence>
<dbReference type="AlphaFoldDB" id="G0PEP1"/>
<reference evidence="2" key="3">
    <citation type="submission" date="2011-07" db="EMBL/GenBank/DDBJ databases">
        <authorList>
            <consortium name="WormBase Consortium"/>
        </authorList>
    </citation>
    <scope>NUCLEOTIDE SEQUENCE [LARGE SCALE GENOMIC DNA]</scope>
    <source>
        <strain evidence="2">PB2801</strain>
    </source>
</reference>
<protein>
    <submittedName>
        <fullName evidence="2">Uncharacterized protein</fullName>
    </submittedName>
</protein>
<evidence type="ECO:0000313" key="3">
    <source>
        <dbReference type="Proteomes" id="UP000008068"/>
    </source>
</evidence>
<dbReference type="Proteomes" id="UP000008068">
    <property type="component" value="Unassembled WGS sequence"/>
</dbReference>
<dbReference type="EMBL" id="GL380323">
    <property type="protein sequence ID" value="EGT53117.1"/>
    <property type="molecule type" value="Genomic_DNA"/>
</dbReference>
<dbReference type="OMA" id="WTPEYLY"/>
<sequence>MKDIELHPLVKTDEEILEEHSNAVWTPEYLYSQEFDAVFQKLFNEYRHGEFSRINDHSDFQAFHRMFKSLKEKRNELEDKFFPEKAAQRVEVGESEEEETQGCRECYDKLQKLTKKVDEGDGGFSWKRLLFGCVPRQNKENVEHKTTADLFKY</sequence>
<evidence type="ECO:0000313" key="2">
    <source>
        <dbReference type="EMBL" id="EGT53117.1"/>
    </source>
</evidence>
<name>G0PEP1_CAEBE</name>
<proteinExistence type="predicted"/>
<gene>
    <name evidence="1" type="ORF">CAEBREN_19073</name>
    <name evidence="2" type="ORF">CAEBREN_22184</name>
</gene>
<organism evidence="3">
    <name type="scientific">Caenorhabditis brenneri</name>
    <name type="common">Nematode worm</name>
    <dbReference type="NCBI Taxonomy" id="135651"/>
    <lineage>
        <taxon>Eukaryota</taxon>
        <taxon>Metazoa</taxon>
        <taxon>Ecdysozoa</taxon>
        <taxon>Nematoda</taxon>
        <taxon>Chromadorea</taxon>
        <taxon>Rhabditida</taxon>
        <taxon>Rhabditina</taxon>
        <taxon>Rhabditomorpha</taxon>
        <taxon>Rhabditoidea</taxon>
        <taxon>Rhabditidae</taxon>
        <taxon>Peloderinae</taxon>
        <taxon>Caenorhabditis</taxon>
    </lineage>
</organism>
<dbReference type="eggNOG" id="ENOG502TI5G">
    <property type="taxonomic scope" value="Eukaryota"/>
</dbReference>
<accession>G0PEP1</accession>
<dbReference type="HOGENOM" id="CLU_144349_0_0_1"/>
<reference evidence="2" key="1">
    <citation type="submission" date="2010-07" db="EMBL/GenBank/DDBJ databases">
        <authorList>
            <consortium name="The Caenorhabditis brenneri Sequencing and Analysis Consortium"/>
            <person name="Wilson R.K."/>
        </authorList>
    </citation>
    <scope>NUCLEOTIDE SEQUENCE</scope>
    <source>
        <strain evidence="2">PB2801</strain>
    </source>
</reference>
<dbReference type="FunCoup" id="G0PEP1">
    <property type="interactions" value="1098"/>
</dbReference>